<dbReference type="Gene3D" id="1.25.40.10">
    <property type="entry name" value="Tetratricopeptide repeat domain"/>
    <property type="match status" value="1"/>
</dbReference>
<dbReference type="AlphaFoldDB" id="A0A517TAY0"/>
<dbReference type="EMBL" id="CP036316">
    <property type="protein sequence ID" value="QDT65528.1"/>
    <property type="molecule type" value="Genomic_DNA"/>
</dbReference>
<dbReference type="SUPFAM" id="SSF48452">
    <property type="entry name" value="TPR-like"/>
    <property type="match status" value="1"/>
</dbReference>
<reference evidence="1 2" key="1">
    <citation type="submission" date="2019-02" db="EMBL/GenBank/DDBJ databases">
        <title>Deep-cultivation of Planctomycetes and their phenomic and genomic characterization uncovers novel biology.</title>
        <authorList>
            <person name="Wiegand S."/>
            <person name="Jogler M."/>
            <person name="Boedeker C."/>
            <person name="Pinto D."/>
            <person name="Vollmers J."/>
            <person name="Rivas-Marin E."/>
            <person name="Kohn T."/>
            <person name="Peeters S.H."/>
            <person name="Heuer A."/>
            <person name="Rast P."/>
            <person name="Oberbeckmann S."/>
            <person name="Bunk B."/>
            <person name="Jeske O."/>
            <person name="Meyerdierks A."/>
            <person name="Storesund J.E."/>
            <person name="Kallscheuer N."/>
            <person name="Luecker S."/>
            <person name="Lage O.M."/>
            <person name="Pohl T."/>
            <person name="Merkel B.J."/>
            <person name="Hornburger P."/>
            <person name="Mueller R.-W."/>
            <person name="Bruemmer F."/>
            <person name="Labrenz M."/>
            <person name="Spormann A.M."/>
            <person name="Op den Camp H."/>
            <person name="Overmann J."/>
            <person name="Amann R."/>
            <person name="Jetten M.S.M."/>
            <person name="Mascher T."/>
            <person name="Medema M.H."/>
            <person name="Devos D.P."/>
            <person name="Kaster A.-K."/>
            <person name="Ovreas L."/>
            <person name="Rohde M."/>
            <person name="Galperin M.Y."/>
            <person name="Jogler C."/>
        </authorList>
    </citation>
    <scope>NUCLEOTIDE SEQUENCE [LARGE SCALE GENOMIC DNA]</scope>
    <source>
        <strain evidence="1 2">V22</strain>
    </source>
</reference>
<gene>
    <name evidence="1" type="ORF">V22_27830</name>
</gene>
<keyword evidence="2" id="KW-1185">Reference proteome</keyword>
<sequence>MYRREQALAGSTDPFERILLKTFLILAVLLLSMWSVVAFAEELPTNDEQTARRSAVALNYCRSSFYRIRNAPTNQVMLEEQEKILNNLDLSGIADEEVIKLYGSVLDEINDTSLAQTEEKVVRSQFTRSIAERLTHSVLSVATEMAELDYVTAARIGADSWWDVRSAQIIKDQELFRVEKTRVSELMAKSTNFLDTFWRLTRKRNIPDRWLLRNDDLDRLNVALREPDAEVRLRLLNRMEPFMECYPPYLYHVARTQQSLGKLVEAHDTFSRLAEIGTGHFRRDEMLASSWVNMAAIREALKRDDAVEAAQQALRHATDSWPINLTAAGVLLRGGEIAEAEDAVLRNLDAELEESQSKVALVSVLSEEGDPEKIAAALQDQSVVSRLPAPVLVKCAAAMRGQKLSPVAAHRLRSSVYGFFDLNRGRDDFVLVADHSWNLQNAMFAVQDEQGTSPYARPLLKQSDEYTAVEFRKDSDAELRMPKRLLITIKFPSGRQVKVTLREQEPVNENRTLAGWVGRTIGNRELRRPAPRTAPFWLAAIHADSSMIAFGPVEDEGEADPPKISAVEEEAELAKRE</sequence>
<dbReference type="KEGG" id="chya:V22_27830"/>
<accession>A0A517TAY0</accession>
<evidence type="ECO:0000313" key="1">
    <source>
        <dbReference type="EMBL" id="QDT65528.1"/>
    </source>
</evidence>
<evidence type="ECO:0000313" key="2">
    <source>
        <dbReference type="Proteomes" id="UP000319976"/>
    </source>
</evidence>
<protein>
    <recommendedName>
        <fullName evidence="3">Tetratricopeptide repeat protein</fullName>
    </recommendedName>
</protein>
<proteinExistence type="predicted"/>
<name>A0A517TAY0_9PLAN</name>
<organism evidence="1 2">
    <name type="scientific">Calycomorphotria hydatis</name>
    <dbReference type="NCBI Taxonomy" id="2528027"/>
    <lineage>
        <taxon>Bacteria</taxon>
        <taxon>Pseudomonadati</taxon>
        <taxon>Planctomycetota</taxon>
        <taxon>Planctomycetia</taxon>
        <taxon>Planctomycetales</taxon>
        <taxon>Planctomycetaceae</taxon>
        <taxon>Calycomorphotria</taxon>
    </lineage>
</organism>
<evidence type="ECO:0008006" key="3">
    <source>
        <dbReference type="Google" id="ProtNLM"/>
    </source>
</evidence>
<dbReference type="OrthoDB" id="209964at2"/>
<dbReference type="RefSeq" id="WP_145263607.1">
    <property type="nucleotide sequence ID" value="NZ_CP036316.1"/>
</dbReference>
<dbReference type="InterPro" id="IPR011990">
    <property type="entry name" value="TPR-like_helical_dom_sf"/>
</dbReference>
<dbReference type="Proteomes" id="UP000319976">
    <property type="component" value="Chromosome"/>
</dbReference>